<dbReference type="InterPro" id="IPR014116">
    <property type="entry name" value="Cyt_c_oxidase_cbb3_FixG"/>
</dbReference>
<feature type="transmembrane region" description="Helical" evidence="8">
    <location>
        <begin position="157"/>
        <end position="178"/>
    </location>
</feature>
<dbReference type="Gene3D" id="2.60.40.10">
    <property type="entry name" value="Immunoglobulins"/>
    <property type="match status" value="1"/>
</dbReference>
<keyword evidence="5" id="KW-0408">Iron</keyword>
<evidence type="ECO:0000313" key="11">
    <source>
        <dbReference type="Proteomes" id="UP000320390"/>
    </source>
</evidence>
<evidence type="ECO:0000256" key="5">
    <source>
        <dbReference type="ARBA" id="ARBA00023004"/>
    </source>
</evidence>
<gene>
    <name evidence="10" type="primary">yccM_2</name>
    <name evidence="10" type="ORF">Poly30_55970</name>
</gene>
<evidence type="ECO:0000256" key="1">
    <source>
        <dbReference type="ARBA" id="ARBA00022448"/>
    </source>
</evidence>
<dbReference type="GO" id="GO:0051539">
    <property type="term" value="F:4 iron, 4 sulfur cluster binding"/>
    <property type="evidence" value="ECO:0007669"/>
    <property type="project" value="UniProtKB-KW"/>
</dbReference>
<feature type="transmembrane region" description="Helical" evidence="8">
    <location>
        <begin position="90"/>
        <end position="111"/>
    </location>
</feature>
<evidence type="ECO:0000256" key="7">
    <source>
        <dbReference type="SAM" id="MobiDB-lite"/>
    </source>
</evidence>
<dbReference type="AlphaFoldDB" id="A0A518F126"/>
<evidence type="ECO:0000256" key="4">
    <source>
        <dbReference type="ARBA" id="ARBA00022982"/>
    </source>
</evidence>
<dbReference type="RefSeq" id="WP_145205512.1">
    <property type="nucleotide sequence ID" value="NZ_CP036434.1"/>
</dbReference>
<keyword evidence="11" id="KW-1185">Reference proteome</keyword>
<keyword evidence="6" id="KW-0411">Iron-sulfur</keyword>
<keyword evidence="8" id="KW-0812">Transmembrane</keyword>
<keyword evidence="8" id="KW-0472">Membrane</keyword>
<accession>A0A518F126</accession>
<feature type="region of interest" description="Disordered" evidence="7">
    <location>
        <begin position="463"/>
        <end position="500"/>
    </location>
</feature>
<evidence type="ECO:0000256" key="2">
    <source>
        <dbReference type="ARBA" id="ARBA00022485"/>
    </source>
</evidence>
<dbReference type="Proteomes" id="UP000320390">
    <property type="component" value="Chromosome"/>
</dbReference>
<sequence>MTPDTPDGPLLAPEGHVLSTLEADGSRRWLFPKLVTGRFWHGRRFVAYLLLAVYSGLPWLRIDGEPAILFDLPARKFHLFGFTFLPTDTVLLALAILITFLGIFFITALFGRMWCGWACPQTVYMEFVFRPIERLFTGRSGCGGKPKKDVPSWKRTAMYATYFVICLHLSQTFLSYFVGTDNIREWMWGSPLAHPAGFVIVAAITVAMMIDFAYWREQLCIIGCPYGRFQSVLLDRNSKIVAYDPNRGEPRKPLRKSEIKDAANPFADRGSCIDCGACVQVCPTGIDIRDGLQLECVNCTQCIDACDEIMDKTEQPRGLIKYTSEAALAGEPTKFFRPRTAIYGSLISGLAALFLTLLVGRPHADVTLMRNLGRPFVVMESGEVENTMRVKLTNRTDAVRTYHLQVIEPAGLHIRAARDKVELQPGETVTEPLHVMAPQSAFTNGRVDAELMVIDDEGWSQKSSWRLLGPSGQAAAHRPEDHSDDDHGDDDQGKKSEDHD</sequence>
<dbReference type="InterPro" id="IPR017896">
    <property type="entry name" value="4Fe4S_Fe-S-bd"/>
</dbReference>
<evidence type="ECO:0000259" key="9">
    <source>
        <dbReference type="PROSITE" id="PS51379"/>
    </source>
</evidence>
<dbReference type="Pfam" id="PF11614">
    <property type="entry name" value="FixG_C"/>
    <property type="match status" value="1"/>
</dbReference>
<evidence type="ECO:0000256" key="6">
    <source>
        <dbReference type="ARBA" id="ARBA00023014"/>
    </source>
</evidence>
<protein>
    <submittedName>
        <fullName evidence="10">Electron transport protein YccM</fullName>
    </submittedName>
</protein>
<keyword evidence="1" id="KW-0813">Transport</keyword>
<keyword evidence="4" id="KW-0249">Electron transport</keyword>
<evidence type="ECO:0000256" key="8">
    <source>
        <dbReference type="SAM" id="Phobius"/>
    </source>
</evidence>
<dbReference type="InterPro" id="IPR017900">
    <property type="entry name" value="4Fe4S_Fe_S_CS"/>
</dbReference>
<dbReference type="InterPro" id="IPR051684">
    <property type="entry name" value="Electron_Trans/Redox"/>
</dbReference>
<dbReference type="EMBL" id="CP036434">
    <property type="protein sequence ID" value="QDV10036.1"/>
    <property type="molecule type" value="Genomic_DNA"/>
</dbReference>
<keyword evidence="2" id="KW-0004">4Fe-4S</keyword>
<feature type="transmembrane region" description="Helical" evidence="8">
    <location>
        <begin position="45"/>
        <end position="62"/>
    </location>
</feature>
<feature type="transmembrane region" description="Helical" evidence="8">
    <location>
        <begin position="198"/>
        <end position="215"/>
    </location>
</feature>
<feature type="transmembrane region" description="Helical" evidence="8">
    <location>
        <begin position="341"/>
        <end position="360"/>
    </location>
</feature>
<dbReference type="OrthoDB" id="9786132at2"/>
<keyword evidence="3" id="KW-0479">Metal-binding</keyword>
<dbReference type="PROSITE" id="PS51379">
    <property type="entry name" value="4FE4S_FER_2"/>
    <property type="match status" value="1"/>
</dbReference>
<keyword evidence="8" id="KW-1133">Transmembrane helix</keyword>
<dbReference type="Gene3D" id="3.30.70.20">
    <property type="match status" value="1"/>
</dbReference>
<dbReference type="PROSITE" id="PS00198">
    <property type="entry name" value="4FE4S_FER_1"/>
    <property type="match status" value="1"/>
</dbReference>
<feature type="compositionally biased region" description="Basic and acidic residues" evidence="7">
    <location>
        <begin position="477"/>
        <end position="500"/>
    </location>
</feature>
<feature type="domain" description="4Fe-4S ferredoxin-type" evidence="9">
    <location>
        <begin position="263"/>
        <end position="291"/>
    </location>
</feature>
<dbReference type="PANTHER" id="PTHR30176:SF3">
    <property type="entry name" value="FERREDOXIN-TYPE PROTEIN NAPH"/>
    <property type="match status" value="1"/>
</dbReference>
<dbReference type="SUPFAM" id="SSF54862">
    <property type="entry name" value="4Fe-4S ferredoxins"/>
    <property type="match status" value="1"/>
</dbReference>
<dbReference type="Pfam" id="PF13746">
    <property type="entry name" value="Fer4_18"/>
    <property type="match status" value="1"/>
</dbReference>
<dbReference type="PANTHER" id="PTHR30176">
    <property type="entry name" value="FERREDOXIN-TYPE PROTEIN NAPH"/>
    <property type="match status" value="1"/>
</dbReference>
<dbReference type="InterPro" id="IPR032879">
    <property type="entry name" value="FixG_C"/>
</dbReference>
<organism evidence="10 11">
    <name type="scientific">Saltatorellus ferox</name>
    <dbReference type="NCBI Taxonomy" id="2528018"/>
    <lineage>
        <taxon>Bacteria</taxon>
        <taxon>Pseudomonadati</taxon>
        <taxon>Planctomycetota</taxon>
        <taxon>Planctomycetia</taxon>
        <taxon>Planctomycetia incertae sedis</taxon>
        <taxon>Saltatorellus</taxon>
    </lineage>
</organism>
<dbReference type="InterPro" id="IPR013783">
    <property type="entry name" value="Ig-like_fold"/>
</dbReference>
<dbReference type="Pfam" id="PF12801">
    <property type="entry name" value="Fer4_5"/>
    <property type="match status" value="1"/>
</dbReference>
<dbReference type="GO" id="GO:0046872">
    <property type="term" value="F:metal ion binding"/>
    <property type="evidence" value="ECO:0007669"/>
    <property type="project" value="UniProtKB-KW"/>
</dbReference>
<proteinExistence type="predicted"/>
<evidence type="ECO:0000313" key="10">
    <source>
        <dbReference type="EMBL" id="QDV10036.1"/>
    </source>
</evidence>
<reference evidence="10 11" key="1">
    <citation type="submission" date="2019-02" db="EMBL/GenBank/DDBJ databases">
        <title>Deep-cultivation of Planctomycetes and their phenomic and genomic characterization uncovers novel biology.</title>
        <authorList>
            <person name="Wiegand S."/>
            <person name="Jogler M."/>
            <person name="Boedeker C."/>
            <person name="Pinto D."/>
            <person name="Vollmers J."/>
            <person name="Rivas-Marin E."/>
            <person name="Kohn T."/>
            <person name="Peeters S.H."/>
            <person name="Heuer A."/>
            <person name="Rast P."/>
            <person name="Oberbeckmann S."/>
            <person name="Bunk B."/>
            <person name="Jeske O."/>
            <person name="Meyerdierks A."/>
            <person name="Storesund J.E."/>
            <person name="Kallscheuer N."/>
            <person name="Luecker S."/>
            <person name="Lage O.M."/>
            <person name="Pohl T."/>
            <person name="Merkel B.J."/>
            <person name="Hornburger P."/>
            <person name="Mueller R.-W."/>
            <person name="Bruemmer F."/>
            <person name="Labrenz M."/>
            <person name="Spormann A.M."/>
            <person name="Op den Camp H."/>
            <person name="Overmann J."/>
            <person name="Amann R."/>
            <person name="Jetten M.S.M."/>
            <person name="Mascher T."/>
            <person name="Medema M.H."/>
            <person name="Devos D.P."/>
            <person name="Kaster A.-K."/>
            <person name="Ovreas L."/>
            <person name="Rohde M."/>
            <person name="Galperin M.Y."/>
            <person name="Jogler C."/>
        </authorList>
    </citation>
    <scope>NUCLEOTIDE SEQUENCE [LARGE SCALE GENOMIC DNA]</scope>
    <source>
        <strain evidence="10 11">Poly30</strain>
    </source>
</reference>
<name>A0A518F126_9BACT</name>
<dbReference type="NCBIfam" id="TIGR02745">
    <property type="entry name" value="ccoG_rdxA_fixG"/>
    <property type="match status" value="1"/>
</dbReference>
<dbReference type="GO" id="GO:0005886">
    <property type="term" value="C:plasma membrane"/>
    <property type="evidence" value="ECO:0007669"/>
    <property type="project" value="TreeGrafter"/>
</dbReference>
<evidence type="ECO:0000256" key="3">
    <source>
        <dbReference type="ARBA" id="ARBA00022723"/>
    </source>
</evidence>